<keyword evidence="3" id="KW-0597">Phosphoprotein</keyword>
<dbReference type="GO" id="GO:0005975">
    <property type="term" value="P:carbohydrate metabolic process"/>
    <property type="evidence" value="ECO:0007669"/>
    <property type="project" value="InterPro"/>
</dbReference>
<sequence length="499" mass="53616">MAGCASRERRIGDNPSCAAVRSALPRSVIQGVHLNAPVRYPDAVFKAYDIRGTVPQPLNDGFARTLGRALADQARRQGVTALVVGRDGRLSSAGLAHALQEGIRDGGIDTIDIGQVPTPLVYYAAHTQGTGSGVAITGSHNPPQYNGFKMMMAGKALYGDGVLALRDAMNAATQDEADPAGPRGSRRELDLVGEYIQRIAGDVKLARPLKIAIDCGNGVAGAVAPQLFRALGCQVDELYCEVDGTFPNHHPDPADPHNLQDLIDHVARTDCELGLAFDGDGDRLGVVTKSGQIIWPDRQLILFARDVLQRCPGSTIIYDVKCSRHVGLAIQEAGGQPLMWQTGHSLVKAKLAETGAPLAGEMSGHIFFKERWYGFDDGLYTGARLLEIVARSANASEPLEALPQALSTPELKLEMAEGEPFKLVQALREQARFDGALDIVTIDGVRAEYADGFGLARASNTTPVVVLRFEADTPEALARIKDEFRRELLRLAPGMTLPF</sequence>
<dbReference type="Gene3D" id="3.30.310.50">
    <property type="entry name" value="Alpha-D-phosphohexomutase, C-terminal domain"/>
    <property type="match status" value="1"/>
</dbReference>
<dbReference type="AlphaFoldDB" id="A0A261QXR7"/>
<reference evidence="13" key="1">
    <citation type="submission" date="2017-05" db="EMBL/GenBank/DDBJ databases">
        <title>Complete and WGS of Bordetella genogroups.</title>
        <authorList>
            <person name="Spilker T."/>
            <person name="Lipuma J."/>
        </authorList>
    </citation>
    <scope>NUCLEOTIDE SEQUENCE [LARGE SCALE GENOMIC DNA]</scope>
    <source>
        <strain evidence="13">AU18089</strain>
    </source>
</reference>
<proteinExistence type="inferred from homology"/>
<dbReference type="InterPro" id="IPR016066">
    <property type="entry name" value="A-D-PHexomutase_CS"/>
</dbReference>
<evidence type="ECO:0000313" key="12">
    <source>
        <dbReference type="EMBL" id="OZI17172.1"/>
    </source>
</evidence>
<comment type="cofactor">
    <cofactor evidence="1">
        <name>Mg(2+)</name>
        <dbReference type="ChEBI" id="CHEBI:18420"/>
    </cofactor>
</comment>
<evidence type="ECO:0000259" key="8">
    <source>
        <dbReference type="Pfam" id="PF00408"/>
    </source>
</evidence>
<dbReference type="CDD" id="cd03089">
    <property type="entry name" value="PMM_PGM"/>
    <property type="match status" value="1"/>
</dbReference>
<dbReference type="SUPFAM" id="SSF53738">
    <property type="entry name" value="Phosphoglucomutase, first 3 domains"/>
    <property type="match status" value="3"/>
</dbReference>
<dbReference type="Pfam" id="PF02878">
    <property type="entry name" value="PGM_PMM_I"/>
    <property type="match status" value="1"/>
</dbReference>
<evidence type="ECO:0000256" key="4">
    <source>
        <dbReference type="ARBA" id="ARBA00022723"/>
    </source>
</evidence>
<evidence type="ECO:0000259" key="9">
    <source>
        <dbReference type="Pfam" id="PF02878"/>
    </source>
</evidence>
<dbReference type="InterPro" id="IPR005845">
    <property type="entry name" value="A-D-PHexomutase_a/b/a-II"/>
</dbReference>
<dbReference type="GO" id="GO:0000287">
    <property type="term" value="F:magnesium ion binding"/>
    <property type="evidence" value="ECO:0007669"/>
    <property type="project" value="InterPro"/>
</dbReference>
<evidence type="ECO:0000259" key="11">
    <source>
        <dbReference type="Pfam" id="PF02880"/>
    </source>
</evidence>
<organism evidence="12 13">
    <name type="scientific">Bordetella genomosp. 7</name>
    <dbReference type="NCBI Taxonomy" id="1416805"/>
    <lineage>
        <taxon>Bacteria</taxon>
        <taxon>Pseudomonadati</taxon>
        <taxon>Pseudomonadota</taxon>
        <taxon>Betaproteobacteria</taxon>
        <taxon>Burkholderiales</taxon>
        <taxon>Alcaligenaceae</taxon>
        <taxon>Bordetella</taxon>
    </lineage>
</organism>
<evidence type="ECO:0000256" key="2">
    <source>
        <dbReference type="ARBA" id="ARBA00010231"/>
    </source>
</evidence>
<dbReference type="Pfam" id="PF02880">
    <property type="entry name" value="PGM_PMM_III"/>
    <property type="match status" value="1"/>
</dbReference>
<keyword evidence="4 7" id="KW-0479">Metal-binding</keyword>
<dbReference type="Proteomes" id="UP000216947">
    <property type="component" value="Unassembled WGS sequence"/>
</dbReference>
<evidence type="ECO:0000256" key="7">
    <source>
        <dbReference type="RuleBase" id="RU004326"/>
    </source>
</evidence>
<dbReference type="Pfam" id="PF02879">
    <property type="entry name" value="PGM_PMM_II"/>
    <property type="match status" value="1"/>
</dbReference>
<dbReference type="InterPro" id="IPR005843">
    <property type="entry name" value="A-D-PHexomutase_C"/>
</dbReference>
<dbReference type="PROSITE" id="PS00710">
    <property type="entry name" value="PGM_PMM"/>
    <property type="match status" value="1"/>
</dbReference>
<evidence type="ECO:0000256" key="3">
    <source>
        <dbReference type="ARBA" id="ARBA00022553"/>
    </source>
</evidence>
<dbReference type="EMBL" id="NEVK01000007">
    <property type="protein sequence ID" value="OZI17172.1"/>
    <property type="molecule type" value="Genomic_DNA"/>
</dbReference>
<dbReference type="Gene3D" id="3.40.120.10">
    <property type="entry name" value="Alpha-D-Glucose-1,6-Bisphosphate, subunit A, domain 3"/>
    <property type="match status" value="3"/>
</dbReference>
<dbReference type="GO" id="GO:0016868">
    <property type="term" value="F:intramolecular phosphotransferase activity"/>
    <property type="evidence" value="ECO:0007669"/>
    <property type="project" value="InterPro"/>
</dbReference>
<dbReference type="PANTHER" id="PTHR43771">
    <property type="entry name" value="PHOSPHOMANNOMUTASE"/>
    <property type="match status" value="1"/>
</dbReference>
<dbReference type="SUPFAM" id="SSF55957">
    <property type="entry name" value="Phosphoglucomutase, C-terminal domain"/>
    <property type="match status" value="1"/>
</dbReference>
<dbReference type="InterPro" id="IPR005844">
    <property type="entry name" value="A-D-PHexomutase_a/b/a-I"/>
</dbReference>
<comment type="caution">
    <text evidence="12">The sequence shown here is derived from an EMBL/GenBank/DDBJ whole genome shotgun (WGS) entry which is preliminary data.</text>
</comment>
<evidence type="ECO:0000259" key="10">
    <source>
        <dbReference type="Pfam" id="PF02879"/>
    </source>
</evidence>
<comment type="similarity">
    <text evidence="2 7">Belongs to the phosphohexose mutase family.</text>
</comment>
<evidence type="ECO:0000256" key="1">
    <source>
        <dbReference type="ARBA" id="ARBA00001946"/>
    </source>
</evidence>
<keyword evidence="6" id="KW-0413">Isomerase</keyword>
<keyword evidence="5 7" id="KW-0460">Magnesium</keyword>
<accession>A0A261QXR7</accession>
<evidence type="ECO:0000256" key="6">
    <source>
        <dbReference type="ARBA" id="ARBA00023235"/>
    </source>
</evidence>
<dbReference type="Pfam" id="PF00408">
    <property type="entry name" value="PGM_PMM_IV"/>
    <property type="match status" value="1"/>
</dbReference>
<dbReference type="PRINTS" id="PR00509">
    <property type="entry name" value="PGMPMM"/>
</dbReference>
<feature type="domain" description="Alpha-D-phosphohexomutase alpha/beta/alpha" evidence="10">
    <location>
        <begin position="194"/>
        <end position="291"/>
    </location>
</feature>
<feature type="domain" description="Alpha-D-phosphohexomutase alpha/beta/alpha" evidence="9">
    <location>
        <begin position="44"/>
        <end position="157"/>
    </location>
</feature>
<evidence type="ECO:0000313" key="13">
    <source>
        <dbReference type="Proteomes" id="UP000216947"/>
    </source>
</evidence>
<gene>
    <name evidence="12" type="ORF">CAL19_15120</name>
</gene>
<name>A0A261QXR7_9BORD</name>
<feature type="domain" description="Alpha-D-phosphohexomutase alpha/beta/alpha" evidence="11">
    <location>
        <begin position="296"/>
        <end position="403"/>
    </location>
</feature>
<dbReference type="InterPro" id="IPR005846">
    <property type="entry name" value="A-D-PHexomutase_a/b/a-III"/>
</dbReference>
<evidence type="ECO:0000256" key="5">
    <source>
        <dbReference type="ARBA" id="ARBA00022842"/>
    </source>
</evidence>
<dbReference type="InterPro" id="IPR005841">
    <property type="entry name" value="Alpha-D-phosphohexomutase_SF"/>
</dbReference>
<protein>
    <submittedName>
        <fullName evidence="12">Phosphomannomutase/phosphoglucomutase</fullName>
    </submittedName>
</protein>
<dbReference type="PANTHER" id="PTHR43771:SF2">
    <property type="entry name" value="PHOSPHOMANNOMUTASE_PHOSPHOGLUCOMUTASE"/>
    <property type="match status" value="1"/>
</dbReference>
<dbReference type="InterPro" id="IPR016055">
    <property type="entry name" value="A-D-PHexomutase_a/b/a-I/II/III"/>
</dbReference>
<feature type="domain" description="Alpha-D-phosphohexomutase C-terminal" evidence="8">
    <location>
        <begin position="410"/>
        <end position="486"/>
    </location>
</feature>
<dbReference type="InterPro" id="IPR036900">
    <property type="entry name" value="A-D-PHexomutase_C_sf"/>
</dbReference>
<keyword evidence="13" id="KW-1185">Reference proteome</keyword>